<accession>A0A9X0I7N1</accession>
<feature type="domain" description="SGNH" evidence="4">
    <location>
        <begin position="501"/>
        <end position="720"/>
    </location>
</feature>
<feature type="transmembrane region" description="Helical" evidence="2">
    <location>
        <begin position="285"/>
        <end position="303"/>
    </location>
</feature>
<dbReference type="Proteomes" id="UP000053246">
    <property type="component" value="Unassembled WGS sequence"/>
</dbReference>
<evidence type="ECO:0000313" key="6">
    <source>
        <dbReference type="Proteomes" id="UP000053246"/>
    </source>
</evidence>
<dbReference type="Pfam" id="PF19040">
    <property type="entry name" value="SGNH"/>
    <property type="match status" value="1"/>
</dbReference>
<dbReference type="PANTHER" id="PTHR23028">
    <property type="entry name" value="ACETYLTRANSFERASE"/>
    <property type="match status" value="1"/>
</dbReference>
<dbReference type="InterPro" id="IPR002656">
    <property type="entry name" value="Acyl_transf_3_dom"/>
</dbReference>
<comment type="caution">
    <text evidence="5">The sequence shown here is derived from an EMBL/GenBank/DDBJ whole genome shotgun (WGS) entry which is preliminary data.</text>
</comment>
<dbReference type="EMBL" id="LMWI01000001">
    <property type="protein sequence ID" value="KUJ48565.1"/>
    <property type="molecule type" value="Genomic_DNA"/>
</dbReference>
<reference evidence="5 6" key="1">
    <citation type="submission" date="2015-10" db="EMBL/GenBank/DDBJ databases">
        <authorList>
            <person name="Ju K.-S."/>
            <person name="Doroghazi J.R."/>
            <person name="Metcalf W.W."/>
        </authorList>
    </citation>
    <scope>NUCLEOTIDE SEQUENCE [LARGE SCALE GENOMIC DNA]</scope>
    <source>
        <strain evidence="5 6">NRRL B-24793</strain>
    </source>
</reference>
<dbReference type="OMA" id="FEATHHI"/>
<keyword evidence="2" id="KW-0812">Transmembrane</keyword>
<proteinExistence type="predicted"/>
<dbReference type="SUPFAM" id="SSF52266">
    <property type="entry name" value="SGNH hydrolase"/>
    <property type="match status" value="1"/>
</dbReference>
<feature type="transmembrane region" description="Helical" evidence="2">
    <location>
        <begin position="61"/>
        <end position="77"/>
    </location>
</feature>
<protein>
    <recommendedName>
        <fullName evidence="7">Acyltransferase 3</fullName>
    </recommendedName>
</protein>
<evidence type="ECO:0000256" key="1">
    <source>
        <dbReference type="SAM" id="MobiDB-lite"/>
    </source>
</evidence>
<keyword evidence="6" id="KW-1185">Reference proteome</keyword>
<dbReference type="AlphaFoldDB" id="A0A9X0I7N1"/>
<organism evidence="5 6">
    <name type="scientific">Micromonospora maris</name>
    <dbReference type="NCBI Taxonomy" id="1003110"/>
    <lineage>
        <taxon>Bacteria</taxon>
        <taxon>Bacillati</taxon>
        <taxon>Actinomycetota</taxon>
        <taxon>Actinomycetes</taxon>
        <taxon>Micromonosporales</taxon>
        <taxon>Micromonosporaceae</taxon>
        <taxon>Micromonospora</taxon>
    </lineage>
</organism>
<dbReference type="InterPro" id="IPR043968">
    <property type="entry name" value="SGNH"/>
</dbReference>
<evidence type="ECO:0000256" key="2">
    <source>
        <dbReference type="SAM" id="Phobius"/>
    </source>
</evidence>
<keyword evidence="2" id="KW-0472">Membrane</keyword>
<feature type="transmembrane region" description="Helical" evidence="2">
    <location>
        <begin position="309"/>
        <end position="328"/>
    </location>
</feature>
<feature type="region of interest" description="Disordered" evidence="1">
    <location>
        <begin position="1"/>
        <end position="23"/>
    </location>
</feature>
<feature type="transmembrane region" description="Helical" evidence="2">
    <location>
        <begin position="124"/>
        <end position="144"/>
    </location>
</feature>
<evidence type="ECO:0000259" key="3">
    <source>
        <dbReference type="Pfam" id="PF01757"/>
    </source>
</evidence>
<dbReference type="GO" id="GO:0016020">
    <property type="term" value="C:membrane"/>
    <property type="evidence" value="ECO:0007669"/>
    <property type="project" value="TreeGrafter"/>
</dbReference>
<evidence type="ECO:0000259" key="4">
    <source>
        <dbReference type="Pfam" id="PF19040"/>
    </source>
</evidence>
<dbReference type="InterPro" id="IPR050879">
    <property type="entry name" value="Acyltransferase_3"/>
</dbReference>
<evidence type="ECO:0000313" key="5">
    <source>
        <dbReference type="EMBL" id="KUJ48565.1"/>
    </source>
</evidence>
<feature type="transmembrane region" description="Helical" evidence="2">
    <location>
        <begin position="195"/>
        <end position="212"/>
    </location>
</feature>
<feature type="transmembrane region" description="Helical" evidence="2">
    <location>
        <begin position="83"/>
        <end position="103"/>
    </location>
</feature>
<dbReference type="GO" id="GO:0009103">
    <property type="term" value="P:lipopolysaccharide biosynthetic process"/>
    <property type="evidence" value="ECO:0007669"/>
    <property type="project" value="TreeGrafter"/>
</dbReference>
<feature type="domain" description="Acyltransferase 3" evidence="3">
    <location>
        <begin position="58"/>
        <end position="389"/>
    </location>
</feature>
<gene>
    <name evidence="5" type="ORF">ADL17_05855</name>
</gene>
<feature type="transmembrane region" description="Helical" evidence="2">
    <location>
        <begin position="422"/>
        <end position="440"/>
    </location>
</feature>
<feature type="transmembrane region" description="Helical" evidence="2">
    <location>
        <begin position="224"/>
        <end position="242"/>
    </location>
</feature>
<feature type="transmembrane region" description="Helical" evidence="2">
    <location>
        <begin position="372"/>
        <end position="392"/>
    </location>
</feature>
<evidence type="ECO:0008006" key="7">
    <source>
        <dbReference type="Google" id="ProtNLM"/>
    </source>
</evidence>
<dbReference type="PANTHER" id="PTHR23028:SF53">
    <property type="entry name" value="ACYL_TRANSF_3 DOMAIN-CONTAINING PROTEIN"/>
    <property type="match status" value="1"/>
</dbReference>
<name>A0A9X0I7N1_9ACTN</name>
<feature type="transmembrane region" description="Helical" evidence="2">
    <location>
        <begin position="349"/>
        <end position="366"/>
    </location>
</feature>
<keyword evidence="2" id="KW-1133">Transmembrane helix</keyword>
<sequence>MPTGRDRWPGCAGPPLDRPSAMPHLMRETDRATSLRTVPGEPFVARQPTAARPRFRPDIQGLRAFAVVVVILEHVLGRPAGGFVGVDVFFVISGFLITSLLLDEHDRVGRISFANFYRRRARRILPLAMLVLGCTFLASSLLFIGDRVRSTAWDTIWSALFAANWRFASTGTDYWQTDGPVSPLRHYWSLAVEEQFYLVWPVLLVVVLGLAARRGRYGSSARWVTGPVLGAVVLGSVLFALWEVEHRPTVAYFSTFSRAWELGVGALLAVLAPLLARIPAPARPAYQWLGLAGLVVSVLAITAESPFPVPGALLAVISTGLVIAGGVGGQRLMFPLTNRVVRYVGDISYSLYLWHFPLLILIGAVIPAGPTAVAVLTLGGTVLLSVLSYHFVEDPVRRSAWLERRQPGTPTRRTRATVVRRWAAPVAVLSLVAAVVVTATRPPAPQPPETVAITSQDELTAQIATALAADDWPVLTPPPGELGSLRFTDGDGQGCRPAIRDGNDCAVTGPRPRRLAVVVGDSIASAWLPLVRRSLEPAGWMVQDLTYAGCPFLAADTVSPIERITRACPGHRRTVRAFIEDRRPDLVVVSNAYHQRFADVGGRPSLPDWERAAHLAREQWLASAAKVIALQPPPSGKDPKSCITRVSTPEDCVSRLDAEYRSYAEADRRVWGGQGTWHIATTDWFCQAGRCPIFVGGVVVRRDGNHVTAEYARKLTPLFDEALAPILGKPED</sequence>
<dbReference type="Pfam" id="PF01757">
    <property type="entry name" value="Acyl_transf_3"/>
    <property type="match status" value="1"/>
</dbReference>
<dbReference type="GO" id="GO:0016747">
    <property type="term" value="F:acyltransferase activity, transferring groups other than amino-acyl groups"/>
    <property type="evidence" value="ECO:0007669"/>
    <property type="project" value="InterPro"/>
</dbReference>
<feature type="transmembrane region" description="Helical" evidence="2">
    <location>
        <begin position="262"/>
        <end position="278"/>
    </location>
</feature>